<dbReference type="AlphaFoldDB" id="A0AAE0A0G2"/>
<proteinExistence type="predicted"/>
<protein>
    <submittedName>
        <fullName evidence="2">Uncharacterized protein</fullName>
    </submittedName>
</protein>
<organism evidence="2 3">
    <name type="scientific">Dipteronia sinensis</name>
    <dbReference type="NCBI Taxonomy" id="43782"/>
    <lineage>
        <taxon>Eukaryota</taxon>
        <taxon>Viridiplantae</taxon>
        <taxon>Streptophyta</taxon>
        <taxon>Embryophyta</taxon>
        <taxon>Tracheophyta</taxon>
        <taxon>Spermatophyta</taxon>
        <taxon>Magnoliopsida</taxon>
        <taxon>eudicotyledons</taxon>
        <taxon>Gunneridae</taxon>
        <taxon>Pentapetalae</taxon>
        <taxon>rosids</taxon>
        <taxon>malvids</taxon>
        <taxon>Sapindales</taxon>
        <taxon>Sapindaceae</taxon>
        <taxon>Hippocastanoideae</taxon>
        <taxon>Acereae</taxon>
        <taxon>Dipteronia</taxon>
    </lineage>
</organism>
<comment type="caution">
    <text evidence="2">The sequence shown here is derived from an EMBL/GenBank/DDBJ whole genome shotgun (WGS) entry which is preliminary data.</text>
</comment>
<reference evidence="2" key="1">
    <citation type="journal article" date="2023" name="Plant J.">
        <title>Genome sequences and population genomics provide insights into the demographic history, inbreeding, and mutation load of two 'living fossil' tree species of Dipteronia.</title>
        <authorList>
            <person name="Feng Y."/>
            <person name="Comes H.P."/>
            <person name="Chen J."/>
            <person name="Zhu S."/>
            <person name="Lu R."/>
            <person name="Zhang X."/>
            <person name="Li P."/>
            <person name="Qiu J."/>
            <person name="Olsen K.M."/>
            <person name="Qiu Y."/>
        </authorList>
    </citation>
    <scope>NUCLEOTIDE SEQUENCE</scope>
    <source>
        <strain evidence="2">NBL</strain>
    </source>
</reference>
<feature type="region of interest" description="Disordered" evidence="1">
    <location>
        <begin position="1"/>
        <end position="30"/>
    </location>
</feature>
<sequence length="183" mass="21044">MHERRYRGDDAAIAWQPKKSTRNKERKSTATKTQCDKWVAGGEECSSTSYTVPTLRSGERKGKALGFGKALSLCVTLECSLVVIKVMGGAVKKRKRRFLRSESSRRLGNRKFKKGHEFDRKNRQKGNWTMEPKKRCKRLARKCLKPELMSLQWQSHSSRKDETKIKTKAGACMPEQLPAECFY</sequence>
<evidence type="ECO:0000256" key="1">
    <source>
        <dbReference type="SAM" id="MobiDB-lite"/>
    </source>
</evidence>
<dbReference type="EMBL" id="JANJYJ010000008">
    <property type="protein sequence ID" value="KAK3195878.1"/>
    <property type="molecule type" value="Genomic_DNA"/>
</dbReference>
<accession>A0AAE0A0G2</accession>
<keyword evidence="3" id="KW-1185">Reference proteome</keyword>
<name>A0AAE0A0G2_9ROSI</name>
<gene>
    <name evidence="2" type="ORF">Dsin_027188</name>
</gene>
<evidence type="ECO:0000313" key="2">
    <source>
        <dbReference type="EMBL" id="KAK3195878.1"/>
    </source>
</evidence>
<evidence type="ECO:0000313" key="3">
    <source>
        <dbReference type="Proteomes" id="UP001281410"/>
    </source>
</evidence>
<feature type="compositionally biased region" description="Basic and acidic residues" evidence="1">
    <location>
        <begin position="1"/>
        <end position="10"/>
    </location>
</feature>
<dbReference type="Proteomes" id="UP001281410">
    <property type="component" value="Unassembled WGS sequence"/>
</dbReference>